<evidence type="ECO:0000256" key="13">
    <source>
        <dbReference type="ARBA" id="ARBA00023136"/>
    </source>
</evidence>
<dbReference type="EMBL" id="JH818319">
    <property type="protein sequence ID" value="EKC19184.1"/>
    <property type="molecule type" value="Genomic_DNA"/>
</dbReference>
<feature type="binding site" evidence="19">
    <location>
        <position position="160"/>
    </location>
    <ligand>
        <name>Mg(2+)</name>
        <dbReference type="ChEBI" id="CHEBI:18420"/>
        <label>1</label>
        <note>catalytic</note>
    </ligand>
</feature>
<dbReference type="InterPro" id="IPR050725">
    <property type="entry name" value="CysQ/Inositol_MonoPase"/>
</dbReference>
<evidence type="ECO:0000256" key="9">
    <source>
        <dbReference type="ARBA" id="ARBA00022741"/>
    </source>
</evidence>
<dbReference type="GO" id="GO:0005524">
    <property type="term" value="F:ATP binding"/>
    <property type="evidence" value="ECO:0007669"/>
    <property type="project" value="UniProtKB-KW"/>
</dbReference>
<dbReference type="InParanoid" id="K1PJY2"/>
<dbReference type="FunFam" id="2.60.40.10:FF:000020">
    <property type="entry name" value="Fibroblast growth factor receptor"/>
    <property type="match status" value="1"/>
</dbReference>
<evidence type="ECO:0000256" key="6">
    <source>
        <dbReference type="ARBA" id="ARBA00022692"/>
    </source>
</evidence>
<dbReference type="InterPro" id="IPR003599">
    <property type="entry name" value="Ig_sub"/>
</dbReference>
<dbReference type="EC" id="2.7.10.1" evidence="3"/>
<keyword evidence="19" id="KW-0460">Magnesium</keyword>
<gene>
    <name evidence="23" type="ORF">CGI_10009354</name>
</gene>
<keyword evidence="13 21" id="KW-0472">Membrane</keyword>
<protein>
    <recommendedName>
        <fullName evidence="3">receptor protein-tyrosine kinase</fullName>
        <ecNumber evidence="3">2.7.10.1</ecNumber>
    </recommendedName>
</protein>
<dbReference type="InterPro" id="IPR013783">
    <property type="entry name" value="Ig-like_fold"/>
</dbReference>
<dbReference type="GO" id="GO:0016020">
    <property type="term" value="C:membrane"/>
    <property type="evidence" value="ECO:0007669"/>
    <property type="project" value="UniProtKB-SubCell"/>
</dbReference>
<dbReference type="FunFam" id="2.60.40.10:FF:000016">
    <property type="entry name" value="Fibroblast growth factor receptor"/>
    <property type="match status" value="1"/>
</dbReference>
<reference evidence="23" key="1">
    <citation type="journal article" date="2012" name="Nature">
        <title>The oyster genome reveals stress adaptation and complexity of shell formation.</title>
        <authorList>
            <person name="Zhang G."/>
            <person name="Fang X."/>
            <person name="Guo X."/>
            <person name="Li L."/>
            <person name="Luo R."/>
            <person name="Xu F."/>
            <person name="Yang P."/>
            <person name="Zhang L."/>
            <person name="Wang X."/>
            <person name="Qi H."/>
            <person name="Xiong Z."/>
            <person name="Que H."/>
            <person name="Xie Y."/>
            <person name="Holland P.W."/>
            <person name="Paps J."/>
            <person name="Zhu Y."/>
            <person name="Wu F."/>
            <person name="Chen Y."/>
            <person name="Wang J."/>
            <person name="Peng C."/>
            <person name="Meng J."/>
            <person name="Yang L."/>
            <person name="Liu J."/>
            <person name="Wen B."/>
            <person name="Zhang N."/>
            <person name="Huang Z."/>
            <person name="Zhu Q."/>
            <person name="Feng Y."/>
            <person name="Mount A."/>
            <person name="Hedgecock D."/>
            <person name="Xu Z."/>
            <person name="Liu Y."/>
            <person name="Domazet-Loso T."/>
            <person name="Du Y."/>
            <person name="Sun X."/>
            <person name="Zhang S."/>
            <person name="Liu B."/>
            <person name="Cheng P."/>
            <person name="Jiang X."/>
            <person name="Li J."/>
            <person name="Fan D."/>
            <person name="Wang W."/>
            <person name="Fu W."/>
            <person name="Wang T."/>
            <person name="Wang B."/>
            <person name="Zhang J."/>
            <person name="Peng Z."/>
            <person name="Li Y."/>
            <person name="Li N."/>
            <person name="Wang J."/>
            <person name="Chen M."/>
            <person name="He Y."/>
            <person name="Tan F."/>
            <person name="Song X."/>
            <person name="Zheng Q."/>
            <person name="Huang R."/>
            <person name="Yang H."/>
            <person name="Du X."/>
            <person name="Chen L."/>
            <person name="Yang M."/>
            <person name="Gaffney P.M."/>
            <person name="Wang S."/>
            <person name="Luo L."/>
            <person name="She Z."/>
            <person name="Ming Y."/>
            <person name="Huang W."/>
            <person name="Zhang S."/>
            <person name="Huang B."/>
            <person name="Zhang Y."/>
            <person name="Qu T."/>
            <person name="Ni P."/>
            <person name="Miao G."/>
            <person name="Wang J."/>
            <person name="Wang Q."/>
            <person name="Steinberg C.E."/>
            <person name="Wang H."/>
            <person name="Li N."/>
            <person name="Qian L."/>
            <person name="Zhang G."/>
            <person name="Li Y."/>
            <person name="Yang H."/>
            <person name="Liu X."/>
            <person name="Wang J."/>
            <person name="Yin Y."/>
            <person name="Wang J."/>
        </authorList>
    </citation>
    <scope>NUCLEOTIDE SEQUENCE [LARGE SCALE GENOMIC DNA]</scope>
    <source>
        <strain evidence="23">05x7-T-G4-1.051#20</strain>
    </source>
</reference>
<evidence type="ECO:0000256" key="21">
    <source>
        <dbReference type="SAM" id="Phobius"/>
    </source>
</evidence>
<evidence type="ECO:0000256" key="18">
    <source>
        <dbReference type="ARBA" id="ARBA00023319"/>
    </source>
</evidence>
<evidence type="ECO:0000256" key="19">
    <source>
        <dbReference type="PIRSR" id="PIRSR600760-2"/>
    </source>
</evidence>
<comment type="similarity">
    <text evidence="2">Belongs to the inositol monophosphatase superfamily.</text>
</comment>
<keyword evidence="5" id="KW-0808">Transferase</keyword>
<feature type="region of interest" description="Disordered" evidence="20">
    <location>
        <begin position="577"/>
        <end position="621"/>
    </location>
</feature>
<evidence type="ECO:0000259" key="22">
    <source>
        <dbReference type="PROSITE" id="PS50835"/>
    </source>
</evidence>
<comment type="subcellular location">
    <subcellularLocation>
        <location evidence="1">Membrane</location>
        <topology evidence="1">Single-pass membrane protein</topology>
    </subcellularLocation>
</comment>
<proteinExistence type="inferred from homology"/>
<dbReference type="PROSITE" id="PS50835">
    <property type="entry name" value="IG_LIKE"/>
    <property type="match status" value="2"/>
</dbReference>
<dbReference type="HOGENOM" id="CLU_367719_0_0_1"/>
<dbReference type="InterPro" id="IPR007110">
    <property type="entry name" value="Ig-like_dom"/>
</dbReference>
<feature type="region of interest" description="Disordered" evidence="20">
    <location>
        <begin position="511"/>
        <end position="538"/>
    </location>
</feature>
<evidence type="ECO:0000256" key="20">
    <source>
        <dbReference type="SAM" id="MobiDB-lite"/>
    </source>
</evidence>
<evidence type="ECO:0000256" key="12">
    <source>
        <dbReference type="ARBA" id="ARBA00022989"/>
    </source>
</evidence>
<evidence type="ECO:0000256" key="14">
    <source>
        <dbReference type="ARBA" id="ARBA00023137"/>
    </source>
</evidence>
<evidence type="ECO:0000256" key="15">
    <source>
        <dbReference type="ARBA" id="ARBA00023157"/>
    </source>
</evidence>
<feature type="binding site" evidence="19">
    <location>
        <position position="161"/>
    </location>
    <ligand>
        <name>Mg(2+)</name>
        <dbReference type="ChEBI" id="CHEBI:18420"/>
        <label>1</label>
        <note>catalytic</note>
    </ligand>
</feature>
<dbReference type="GO" id="GO:0004714">
    <property type="term" value="F:transmembrane receptor protein tyrosine kinase activity"/>
    <property type="evidence" value="ECO:0007669"/>
    <property type="project" value="UniProtKB-EC"/>
</dbReference>
<dbReference type="SMART" id="SM00408">
    <property type="entry name" value="IGc2"/>
    <property type="match status" value="2"/>
</dbReference>
<keyword evidence="18" id="KW-0393">Immunoglobulin domain</keyword>
<dbReference type="PANTHER" id="PTHR43028">
    <property type="entry name" value="3'(2'),5'-BISPHOSPHATE NUCLEOTIDASE 1"/>
    <property type="match status" value="1"/>
</dbReference>
<evidence type="ECO:0000256" key="5">
    <source>
        <dbReference type="ARBA" id="ARBA00022679"/>
    </source>
</evidence>
<keyword evidence="17" id="KW-0325">Glycoprotein</keyword>
<feature type="region of interest" description="Disordered" evidence="20">
    <location>
        <begin position="368"/>
        <end position="391"/>
    </location>
</feature>
<dbReference type="Pfam" id="PF13927">
    <property type="entry name" value="Ig_3"/>
    <property type="match status" value="2"/>
</dbReference>
<accession>K1PJY2</accession>
<keyword evidence="12 21" id="KW-1133">Transmembrane helix</keyword>
<keyword evidence="11" id="KW-0067">ATP-binding</keyword>
<keyword evidence="8" id="KW-0677">Repeat</keyword>
<dbReference type="InterPro" id="IPR003598">
    <property type="entry name" value="Ig_sub2"/>
</dbReference>
<dbReference type="Gene3D" id="2.60.40.10">
    <property type="entry name" value="Immunoglobulins"/>
    <property type="match status" value="2"/>
</dbReference>
<evidence type="ECO:0000256" key="8">
    <source>
        <dbReference type="ARBA" id="ARBA00022737"/>
    </source>
</evidence>
<dbReference type="SUPFAM" id="SSF56655">
    <property type="entry name" value="Carbohydrate phosphatase"/>
    <property type="match status" value="1"/>
</dbReference>
<keyword evidence="7" id="KW-0732">Signal</keyword>
<dbReference type="Gene3D" id="3.30.540.10">
    <property type="entry name" value="Fructose-1,6-Bisphosphatase, subunit A, domain 1"/>
    <property type="match status" value="1"/>
</dbReference>
<evidence type="ECO:0000256" key="1">
    <source>
        <dbReference type="ARBA" id="ARBA00004167"/>
    </source>
</evidence>
<dbReference type="PANTHER" id="PTHR43028:SF3">
    <property type="entry name" value="INOSITOL POLYPHOSPHATE 1-PHOSPHATASE"/>
    <property type="match status" value="1"/>
</dbReference>
<feature type="transmembrane region" description="Helical" evidence="21">
    <location>
        <begin position="717"/>
        <end position="744"/>
    </location>
</feature>
<keyword evidence="15" id="KW-1015">Disulfide bond</keyword>
<keyword evidence="9" id="KW-0547">Nucleotide-binding</keyword>
<feature type="domain" description="Ig-like" evidence="22">
    <location>
        <begin position="481"/>
        <end position="572"/>
    </location>
</feature>
<feature type="binding site" evidence="19">
    <location>
        <position position="83"/>
    </location>
    <ligand>
        <name>Mg(2+)</name>
        <dbReference type="ChEBI" id="CHEBI:18420"/>
        <label>1</label>
        <note>catalytic</note>
    </ligand>
</feature>
<dbReference type="InterPro" id="IPR036179">
    <property type="entry name" value="Ig-like_dom_sf"/>
</dbReference>
<evidence type="ECO:0000256" key="3">
    <source>
        <dbReference type="ARBA" id="ARBA00011902"/>
    </source>
</evidence>
<dbReference type="AlphaFoldDB" id="K1PJY2"/>
<keyword evidence="4" id="KW-0597">Phosphoprotein</keyword>
<sequence>MKVPARSLLQALVNASEKGAKIARVIRAESALLELLVQEKAGDQKNRRFVQDFKTLADVLVQETVRHDLSAQFPGIGASIYGEESNKFTNVLGESISVQVLQDQEATAQLLCSVLDDNMAAARLLAKVAHEEVLVDAGPELDDVDVDLDLEDLGVWIDPIDSTAQYIDGLCGIINDKGLVSCGLQCVVVLLGVYSKSAGLPQLGVCNRPFAQSTGEKWKGDLMWGVAIGETKVFSLPSAKTTNNKQNLVVLMSQSEKPDVQKKFRASCSVQHAAGAGYKLLCVNQGIADAYVLSKSSTYMWDCCAPHAILLAQNGGTLPPVTLLHKITAVTKEGEKQKVAKAKYTGRCIVGNPTVGLPLGKRSKTDRGFPTMWKMGKRETSPRWKPKSRPYNGDTIIAKSSGSNIKLACPAYGYPKPTTTWYKEDVLFDASQRPKTKARYSSLILNDVQEADKGKYKCVVQNTEGSINFTFIVDVIRTSWPLVIQEPKNATVMEGEKVELECRALNDPDATTQWIKRNSDSGSTSGAAPNENSLQNNGPKLVIESAKVEDTGKYICMVGNYIGIKSVDVWVTVKQTTTTSTTTTTTKPPTTTTASTTTTTPAPTTTTTTTTVATTSTPQPTTTTSMEVIYIGPMVPDTTDDEDVYEDHFETFENIVPNLYTTPPTEDDNEFFPNGNINGDLGDSDNTFINDRLPTNNDPFSEFPEGQQQEEEGMSAWTIYIIVGLVAGGVLLVGLVAIVVALCCNRIEDRNGYKHTSV</sequence>
<dbReference type="SUPFAM" id="SSF48726">
    <property type="entry name" value="Immunoglobulin"/>
    <property type="match status" value="2"/>
</dbReference>
<evidence type="ECO:0000256" key="10">
    <source>
        <dbReference type="ARBA" id="ARBA00022777"/>
    </source>
</evidence>
<evidence type="ECO:0000256" key="11">
    <source>
        <dbReference type="ARBA" id="ARBA00022840"/>
    </source>
</evidence>
<evidence type="ECO:0000256" key="7">
    <source>
        <dbReference type="ARBA" id="ARBA00022729"/>
    </source>
</evidence>
<keyword evidence="6 21" id="KW-0812">Transmembrane</keyword>
<dbReference type="GO" id="GO:0046872">
    <property type="term" value="F:metal ion binding"/>
    <property type="evidence" value="ECO:0007669"/>
    <property type="project" value="UniProtKB-KW"/>
</dbReference>
<evidence type="ECO:0000256" key="17">
    <source>
        <dbReference type="ARBA" id="ARBA00023180"/>
    </source>
</evidence>
<dbReference type="Gene3D" id="4.10.460.10">
    <property type="entry name" value="Inositol Polyphosphate 1-phosphatase, domain 1"/>
    <property type="match status" value="1"/>
</dbReference>
<feature type="domain" description="Ig-like" evidence="22">
    <location>
        <begin position="386"/>
        <end position="470"/>
    </location>
</feature>
<evidence type="ECO:0000256" key="2">
    <source>
        <dbReference type="ARBA" id="ARBA00009759"/>
    </source>
</evidence>
<evidence type="ECO:0000256" key="16">
    <source>
        <dbReference type="ARBA" id="ARBA00023170"/>
    </source>
</evidence>
<organism evidence="23">
    <name type="scientific">Magallana gigas</name>
    <name type="common">Pacific oyster</name>
    <name type="synonym">Crassostrea gigas</name>
    <dbReference type="NCBI Taxonomy" id="29159"/>
    <lineage>
        <taxon>Eukaryota</taxon>
        <taxon>Metazoa</taxon>
        <taxon>Spiralia</taxon>
        <taxon>Lophotrochozoa</taxon>
        <taxon>Mollusca</taxon>
        <taxon>Bivalvia</taxon>
        <taxon>Autobranchia</taxon>
        <taxon>Pteriomorphia</taxon>
        <taxon>Ostreida</taxon>
        <taxon>Ostreoidea</taxon>
        <taxon>Ostreidae</taxon>
        <taxon>Magallana</taxon>
    </lineage>
</organism>
<keyword evidence="14" id="KW-0829">Tyrosine-protein kinase</keyword>
<dbReference type="Pfam" id="PF00459">
    <property type="entry name" value="Inositol_P"/>
    <property type="match status" value="1"/>
</dbReference>
<comment type="cofactor">
    <cofactor evidence="19">
        <name>Mg(2+)</name>
        <dbReference type="ChEBI" id="CHEBI:18420"/>
    </cofactor>
</comment>
<dbReference type="GO" id="GO:0004441">
    <property type="term" value="F:inositol-1,4-bisphosphate 1-phosphatase activity"/>
    <property type="evidence" value="ECO:0007669"/>
    <property type="project" value="TreeGrafter"/>
</dbReference>
<keyword evidence="16" id="KW-0675">Receptor</keyword>
<feature type="binding site" evidence="19">
    <location>
        <position position="302"/>
    </location>
    <ligand>
        <name>Mg(2+)</name>
        <dbReference type="ChEBI" id="CHEBI:18420"/>
        <label>1</label>
        <note>catalytic</note>
    </ligand>
</feature>
<keyword evidence="19" id="KW-0479">Metal-binding</keyword>
<dbReference type="InterPro" id="IPR044897">
    <property type="entry name" value="INPP1_dom_1"/>
</dbReference>
<evidence type="ECO:0000256" key="4">
    <source>
        <dbReference type="ARBA" id="ARBA00022553"/>
    </source>
</evidence>
<feature type="binding site" evidence="19">
    <location>
        <position position="158"/>
    </location>
    <ligand>
        <name>Mg(2+)</name>
        <dbReference type="ChEBI" id="CHEBI:18420"/>
        <label>1</label>
        <note>catalytic</note>
    </ligand>
</feature>
<name>K1PJY2_MAGGI</name>
<keyword evidence="10" id="KW-0418">Kinase</keyword>
<dbReference type="InterPro" id="IPR000760">
    <property type="entry name" value="Inositol_monophosphatase-like"/>
</dbReference>
<dbReference type="Gene3D" id="3.40.190.80">
    <property type="match status" value="1"/>
</dbReference>
<dbReference type="SMART" id="SM00409">
    <property type="entry name" value="IG"/>
    <property type="match status" value="2"/>
</dbReference>
<evidence type="ECO:0000313" key="23">
    <source>
        <dbReference type="EMBL" id="EKC19184.1"/>
    </source>
</evidence>